<dbReference type="InterPro" id="IPR051781">
    <property type="entry name" value="Metallo-dep_Hydrolase"/>
</dbReference>
<organism evidence="2 3">
    <name type="scientific">Pseudooceanicola nitratireducens</name>
    <dbReference type="NCBI Taxonomy" id="517719"/>
    <lineage>
        <taxon>Bacteria</taxon>
        <taxon>Pseudomonadati</taxon>
        <taxon>Pseudomonadota</taxon>
        <taxon>Alphaproteobacteria</taxon>
        <taxon>Rhodobacterales</taxon>
        <taxon>Paracoccaceae</taxon>
        <taxon>Pseudooceanicola</taxon>
    </lineage>
</organism>
<proteinExistence type="predicted"/>
<dbReference type="PIRSF" id="PIRSF038971">
    <property type="entry name" value="PhnM"/>
    <property type="match status" value="1"/>
</dbReference>
<accession>A0A1I1KPT0</accession>
<sequence>MTMPYPALRFTGASILRDGEMQSRSIAIADGRITRGPLPEVDLSGYLVLPGIIDLHGDAFERHIAPRPSAPFPPLVGLRGADRDAAANGVTTAYLAQSWSWEGGKRSPDYALRMMQALRDYAPRALTDLRLQIRCETHTVDTADRLLAAIRAHGIDYVVFNNHLDEAEMLQQARPEALFAWAKDAGRTPEEHLAVVKAAQKQKAQVPRYLCRLAEGFDTLGVTYGSHDDPDGETRETYSMIGAKICEFPTSRAAAALAHAVGDPVLMGAPNVVRGGSQSGNIAAEDLIRAGLCDALVSDYYYPALHLAAFHLVDTGVMTLPQAWAMISDTPARILRMPDRGRLDPGRRADLTVIHAQSRAIEMTISGGRITHLAGEAAHRLAGCAPALTALAAE</sequence>
<evidence type="ECO:0000313" key="2">
    <source>
        <dbReference type="EMBL" id="SFC62721.1"/>
    </source>
</evidence>
<dbReference type="Pfam" id="PF01979">
    <property type="entry name" value="Amidohydro_1"/>
    <property type="match status" value="1"/>
</dbReference>
<dbReference type="EMBL" id="FOLX01000001">
    <property type="protein sequence ID" value="SFC62721.1"/>
    <property type="molecule type" value="Genomic_DNA"/>
</dbReference>
<keyword evidence="3" id="KW-1185">Reference proteome</keyword>
<dbReference type="OrthoDB" id="9785413at2"/>
<dbReference type="PANTHER" id="PTHR43135">
    <property type="entry name" value="ALPHA-D-RIBOSE 1-METHYLPHOSPHONATE 5-TRIPHOSPHATE DIPHOSPHATASE"/>
    <property type="match status" value="1"/>
</dbReference>
<dbReference type="InterPro" id="IPR011059">
    <property type="entry name" value="Metal-dep_hydrolase_composite"/>
</dbReference>
<dbReference type="RefSeq" id="WP_093451875.1">
    <property type="nucleotide sequence ID" value="NZ_FNZG01000003.1"/>
</dbReference>
<evidence type="ECO:0000259" key="1">
    <source>
        <dbReference type="Pfam" id="PF01979"/>
    </source>
</evidence>
<dbReference type="GO" id="GO:0019700">
    <property type="term" value="P:organic phosphonate catabolic process"/>
    <property type="evidence" value="ECO:0007669"/>
    <property type="project" value="InterPro"/>
</dbReference>
<dbReference type="Proteomes" id="UP000231644">
    <property type="component" value="Unassembled WGS sequence"/>
</dbReference>
<reference evidence="2 3" key="1">
    <citation type="submission" date="2016-10" db="EMBL/GenBank/DDBJ databases">
        <authorList>
            <person name="de Groot N.N."/>
        </authorList>
    </citation>
    <scope>NUCLEOTIDE SEQUENCE [LARGE SCALE GENOMIC DNA]</scope>
    <source>
        <strain evidence="2 3">DSM 29619</strain>
    </source>
</reference>
<dbReference type="AlphaFoldDB" id="A0A1I1KPT0"/>
<evidence type="ECO:0000313" key="3">
    <source>
        <dbReference type="Proteomes" id="UP000231644"/>
    </source>
</evidence>
<dbReference type="NCBIfam" id="NF011987">
    <property type="entry name" value="PRK15446.2-3"/>
    <property type="match status" value="1"/>
</dbReference>
<dbReference type="PANTHER" id="PTHR43135:SF3">
    <property type="entry name" value="ALPHA-D-RIBOSE 1-METHYLPHOSPHONATE 5-TRIPHOSPHATE DIPHOSPHATASE"/>
    <property type="match status" value="1"/>
</dbReference>
<dbReference type="NCBIfam" id="NF011990">
    <property type="entry name" value="PRK15446.2-6"/>
    <property type="match status" value="1"/>
</dbReference>
<dbReference type="STRING" id="517719.SAMN05421762_1586"/>
<dbReference type="InterPro" id="IPR006680">
    <property type="entry name" value="Amidohydro-rel"/>
</dbReference>
<dbReference type="SUPFAM" id="SSF51338">
    <property type="entry name" value="Composite domain of metallo-dependent hydrolases"/>
    <property type="match status" value="1"/>
</dbReference>
<dbReference type="InterPro" id="IPR012696">
    <property type="entry name" value="PhnM"/>
</dbReference>
<dbReference type="GO" id="GO:0016810">
    <property type="term" value="F:hydrolase activity, acting on carbon-nitrogen (but not peptide) bonds"/>
    <property type="evidence" value="ECO:0007669"/>
    <property type="project" value="InterPro"/>
</dbReference>
<dbReference type="Gene3D" id="2.30.40.10">
    <property type="entry name" value="Urease, subunit C, domain 1"/>
    <property type="match status" value="2"/>
</dbReference>
<dbReference type="Gene3D" id="3.20.20.140">
    <property type="entry name" value="Metal-dependent hydrolases"/>
    <property type="match status" value="2"/>
</dbReference>
<protein>
    <submittedName>
        <fullName evidence="2">Alpha-D-ribose 1-methylphosphonate 5-triphosphate diphosphatase</fullName>
    </submittedName>
</protein>
<dbReference type="SUPFAM" id="SSF51556">
    <property type="entry name" value="Metallo-dependent hydrolases"/>
    <property type="match status" value="1"/>
</dbReference>
<feature type="domain" description="Amidohydrolase-related" evidence="1">
    <location>
        <begin position="242"/>
        <end position="370"/>
    </location>
</feature>
<dbReference type="InterPro" id="IPR032466">
    <property type="entry name" value="Metal_Hydrolase"/>
</dbReference>
<gene>
    <name evidence="2" type="ORF">SAMN05421762_1586</name>
</gene>
<name>A0A1I1KPT0_9RHOB</name>